<dbReference type="EMBL" id="AMQN01010774">
    <property type="status" value="NOT_ANNOTATED_CDS"/>
    <property type="molecule type" value="Genomic_DNA"/>
</dbReference>
<keyword evidence="1 2" id="KW-0728">SH3 domain</keyword>
<keyword evidence="6" id="KW-1185">Reference proteome</keyword>
<feature type="non-terminal residue" evidence="4">
    <location>
        <position position="113"/>
    </location>
</feature>
<evidence type="ECO:0000259" key="3">
    <source>
        <dbReference type="PROSITE" id="PS50002"/>
    </source>
</evidence>
<dbReference type="OrthoDB" id="10254720at2759"/>
<evidence type="ECO:0000256" key="2">
    <source>
        <dbReference type="PROSITE-ProRule" id="PRU00192"/>
    </source>
</evidence>
<evidence type="ECO:0000313" key="6">
    <source>
        <dbReference type="Proteomes" id="UP000014760"/>
    </source>
</evidence>
<dbReference type="SUPFAM" id="SSF50044">
    <property type="entry name" value="SH3-domain"/>
    <property type="match status" value="1"/>
</dbReference>
<sequence>MENGICAGISRPAKPISKLFMTCMCACKSIVYPVYPVWVNAKVLYDFQCEGEGELSVYSNELVTIIKKKDVGDGWWEVMNVNGESGLVPEAYLEQVFSVPEPSHPPPPPPQTY</sequence>
<accession>R7U1X1</accession>
<dbReference type="PROSITE" id="PS50002">
    <property type="entry name" value="SH3"/>
    <property type="match status" value="1"/>
</dbReference>
<evidence type="ECO:0000313" key="4">
    <source>
        <dbReference type="EMBL" id="ELT97666.1"/>
    </source>
</evidence>
<dbReference type="GO" id="GO:0016197">
    <property type="term" value="P:endosomal transport"/>
    <property type="evidence" value="ECO:0007669"/>
    <property type="project" value="TreeGrafter"/>
</dbReference>
<dbReference type="InterPro" id="IPR001452">
    <property type="entry name" value="SH3_domain"/>
</dbReference>
<reference evidence="5" key="3">
    <citation type="submission" date="2015-06" db="UniProtKB">
        <authorList>
            <consortium name="EnsemblMetazoa"/>
        </authorList>
    </citation>
    <scope>IDENTIFICATION</scope>
</reference>
<name>R7U1X1_CAPTE</name>
<gene>
    <name evidence="4" type="ORF">CAPTEDRAFT_200161</name>
</gene>
<dbReference type="EnsemblMetazoa" id="CapteT200161">
    <property type="protein sequence ID" value="CapteP200161"/>
    <property type="gene ID" value="CapteG200161"/>
</dbReference>
<dbReference type="PANTHER" id="PTHR45827">
    <property type="entry name" value="SORTING NEXIN"/>
    <property type="match status" value="1"/>
</dbReference>
<organism evidence="4">
    <name type="scientific">Capitella teleta</name>
    <name type="common">Polychaete worm</name>
    <dbReference type="NCBI Taxonomy" id="283909"/>
    <lineage>
        <taxon>Eukaryota</taxon>
        <taxon>Metazoa</taxon>
        <taxon>Spiralia</taxon>
        <taxon>Lophotrochozoa</taxon>
        <taxon>Annelida</taxon>
        <taxon>Polychaeta</taxon>
        <taxon>Sedentaria</taxon>
        <taxon>Scolecida</taxon>
        <taxon>Capitellidae</taxon>
        <taxon>Capitella</taxon>
    </lineage>
</organism>
<reference evidence="6" key="1">
    <citation type="submission" date="2012-12" db="EMBL/GenBank/DDBJ databases">
        <authorList>
            <person name="Hellsten U."/>
            <person name="Grimwood J."/>
            <person name="Chapman J.A."/>
            <person name="Shapiro H."/>
            <person name="Aerts A."/>
            <person name="Otillar R.P."/>
            <person name="Terry A.Y."/>
            <person name="Boore J.L."/>
            <person name="Simakov O."/>
            <person name="Marletaz F."/>
            <person name="Cho S.-J."/>
            <person name="Edsinger-Gonzales E."/>
            <person name="Havlak P."/>
            <person name="Kuo D.-H."/>
            <person name="Larsson T."/>
            <person name="Lv J."/>
            <person name="Arendt D."/>
            <person name="Savage R."/>
            <person name="Osoegawa K."/>
            <person name="de Jong P."/>
            <person name="Lindberg D.R."/>
            <person name="Seaver E.C."/>
            <person name="Weisblat D.A."/>
            <person name="Putnam N.H."/>
            <person name="Grigoriev I.V."/>
            <person name="Rokhsar D.S."/>
        </authorList>
    </citation>
    <scope>NUCLEOTIDE SEQUENCE</scope>
    <source>
        <strain evidence="6">I ESC-2004</strain>
    </source>
</reference>
<dbReference type="InterPro" id="IPR036028">
    <property type="entry name" value="SH3-like_dom_sf"/>
</dbReference>
<dbReference type="PRINTS" id="PR00452">
    <property type="entry name" value="SH3DOMAIN"/>
</dbReference>
<dbReference type="STRING" id="283909.R7U1X1"/>
<dbReference type="GO" id="GO:0031410">
    <property type="term" value="C:cytoplasmic vesicle"/>
    <property type="evidence" value="ECO:0007669"/>
    <property type="project" value="TreeGrafter"/>
</dbReference>
<dbReference type="Pfam" id="PF14604">
    <property type="entry name" value="SH3_9"/>
    <property type="match status" value="1"/>
</dbReference>
<dbReference type="GO" id="GO:0005886">
    <property type="term" value="C:plasma membrane"/>
    <property type="evidence" value="ECO:0007669"/>
    <property type="project" value="TreeGrafter"/>
</dbReference>
<dbReference type="AlphaFoldDB" id="R7U1X1"/>
<dbReference type="Proteomes" id="UP000014760">
    <property type="component" value="Unassembled WGS sequence"/>
</dbReference>
<dbReference type="GO" id="GO:0006897">
    <property type="term" value="P:endocytosis"/>
    <property type="evidence" value="ECO:0007669"/>
    <property type="project" value="TreeGrafter"/>
</dbReference>
<dbReference type="Gene3D" id="2.30.30.40">
    <property type="entry name" value="SH3 Domains"/>
    <property type="match status" value="1"/>
</dbReference>
<dbReference type="GO" id="GO:0097320">
    <property type="term" value="P:plasma membrane tubulation"/>
    <property type="evidence" value="ECO:0007669"/>
    <property type="project" value="TreeGrafter"/>
</dbReference>
<dbReference type="OMA" id="MLRDCRE"/>
<reference evidence="4 6" key="2">
    <citation type="journal article" date="2013" name="Nature">
        <title>Insights into bilaterian evolution from three spiralian genomes.</title>
        <authorList>
            <person name="Simakov O."/>
            <person name="Marletaz F."/>
            <person name="Cho S.J."/>
            <person name="Edsinger-Gonzales E."/>
            <person name="Havlak P."/>
            <person name="Hellsten U."/>
            <person name="Kuo D.H."/>
            <person name="Larsson T."/>
            <person name="Lv J."/>
            <person name="Arendt D."/>
            <person name="Savage R."/>
            <person name="Osoegawa K."/>
            <person name="de Jong P."/>
            <person name="Grimwood J."/>
            <person name="Chapman J.A."/>
            <person name="Shapiro H."/>
            <person name="Aerts A."/>
            <person name="Otillar R.P."/>
            <person name="Terry A.Y."/>
            <person name="Boore J.L."/>
            <person name="Grigoriev I.V."/>
            <person name="Lindberg D.R."/>
            <person name="Seaver E.C."/>
            <person name="Weisblat D.A."/>
            <person name="Putnam N.H."/>
            <person name="Rokhsar D.S."/>
        </authorList>
    </citation>
    <scope>NUCLEOTIDE SEQUENCE</scope>
    <source>
        <strain evidence="4 6">I ESC-2004</strain>
    </source>
</reference>
<dbReference type="GO" id="GO:0035091">
    <property type="term" value="F:phosphatidylinositol binding"/>
    <property type="evidence" value="ECO:0007669"/>
    <property type="project" value="TreeGrafter"/>
</dbReference>
<proteinExistence type="predicted"/>
<dbReference type="SMART" id="SM00326">
    <property type="entry name" value="SH3"/>
    <property type="match status" value="1"/>
</dbReference>
<evidence type="ECO:0000256" key="1">
    <source>
        <dbReference type="ARBA" id="ARBA00022443"/>
    </source>
</evidence>
<dbReference type="EMBL" id="KB308499">
    <property type="protein sequence ID" value="ELT97666.1"/>
    <property type="molecule type" value="Genomic_DNA"/>
</dbReference>
<dbReference type="HOGENOM" id="CLU_2139637_0_0_1"/>
<feature type="domain" description="SH3" evidence="3">
    <location>
        <begin position="36"/>
        <end position="98"/>
    </location>
</feature>
<dbReference type="PANTHER" id="PTHR45827:SF1">
    <property type="entry name" value="SORTING NEXIN"/>
    <property type="match status" value="1"/>
</dbReference>
<protein>
    <recommendedName>
        <fullName evidence="3">SH3 domain-containing protein</fullName>
    </recommendedName>
</protein>
<evidence type="ECO:0000313" key="5">
    <source>
        <dbReference type="EnsemblMetazoa" id="CapteP200161"/>
    </source>
</evidence>